<evidence type="ECO:0000313" key="11">
    <source>
        <dbReference type="Proteomes" id="UP000731519"/>
    </source>
</evidence>
<dbReference type="EMBL" id="ASYR01000045">
    <property type="protein sequence ID" value="KAF0646844.1"/>
    <property type="molecule type" value="Genomic_DNA"/>
</dbReference>
<keyword evidence="5 6" id="KW-0482">Metalloprotease</keyword>
<dbReference type="RefSeq" id="WP_031127987.1">
    <property type="nucleotide sequence ID" value="NZ_ASYR01000045.1"/>
</dbReference>
<dbReference type="GO" id="GO:0046872">
    <property type="term" value="F:metal ion binding"/>
    <property type="evidence" value="ECO:0007669"/>
    <property type="project" value="UniProtKB-UniRule"/>
</dbReference>
<comment type="similarity">
    <text evidence="6">Belongs to the peptidase M3 family.</text>
</comment>
<evidence type="ECO:0000259" key="7">
    <source>
        <dbReference type="Pfam" id="PF01432"/>
    </source>
</evidence>
<dbReference type="GO" id="GO:0006508">
    <property type="term" value="P:proteolysis"/>
    <property type="evidence" value="ECO:0007669"/>
    <property type="project" value="UniProtKB-KW"/>
</dbReference>
<dbReference type="EMBL" id="MIFZ01000245">
    <property type="protein sequence ID" value="OSY51207.1"/>
    <property type="molecule type" value="Genomic_DNA"/>
</dbReference>
<sequence length="590" mass="66734">MQLDAITSLDESSLVATQKILSGAKNRLDAILAERRLTEESFVELAAIYDNVAYVFLYLESNEQYVDYRWLLPYRDAFFKDQDLDRTLLALCESLQCGNPDIEECRRAYVGHLNDKLAADHTSTAELARLQDQAKDIVQAGRKDQLAFLARLGVDTEGGTADTIGYTLISATPDAARRTKLASAMTALRDRRLDPLIDTVDRMIDIRRATSRRQGARSVLEQTMRRCAIPEDTARHIVDAYVSGAVEDRGLLDSEIREAIGDVDTPVDHFGHYIRTLQGDLKVPLFDLRSCLDFMEGVTTRVFGLSMRRLPDSGPGVWTVVVFRGDETIGYINFDLWDSGRNRTANTTSGIRNRVDWGSIVQLPIAYISCRFHRNPDGREIITFQNVHSLFHEVGHALNHILIRKRLPTLSGLDYLPLERIEDLSMWTEKWVYHPDFVSHLDLSEEEREGMRFCQRVKILEYRRNHIDRAVTAALDFEVHRASSGGLREAFKRLDDRFGVARHCSLGEFPVYFAWPMINANPGATFAYTRSAAESAEAFSPLLSRRLSDLEPAEFEASFGACLDFDEPSSSPDIGSIFAFYNDALWRPAG</sequence>
<comment type="cofactor">
    <cofactor evidence="6">
        <name>Zn(2+)</name>
        <dbReference type="ChEBI" id="CHEBI:29105"/>
    </cofactor>
    <text evidence="6">Binds 1 zinc ion.</text>
</comment>
<dbReference type="Proteomes" id="UP000194318">
    <property type="component" value="Unassembled WGS sequence"/>
</dbReference>
<keyword evidence="2 6" id="KW-0479">Metal-binding</keyword>
<organism evidence="9 10">
    <name type="scientific">Streptomyces fradiae ATCC 10745 = DSM 40063</name>
    <dbReference type="NCBI Taxonomy" id="1319510"/>
    <lineage>
        <taxon>Bacteria</taxon>
        <taxon>Bacillati</taxon>
        <taxon>Actinomycetota</taxon>
        <taxon>Actinomycetes</taxon>
        <taxon>Kitasatosporales</taxon>
        <taxon>Streptomycetaceae</taxon>
        <taxon>Streptomyces</taxon>
    </lineage>
</organism>
<dbReference type="InterPro" id="IPR045090">
    <property type="entry name" value="Pept_M3A_M3B"/>
</dbReference>
<dbReference type="Proteomes" id="UP000731519">
    <property type="component" value="Unassembled WGS sequence"/>
</dbReference>
<dbReference type="EC" id="3.4.24.70" evidence="9"/>
<feature type="domain" description="Peptidase M3A/M3B catalytic" evidence="7">
    <location>
        <begin position="286"/>
        <end position="485"/>
    </location>
</feature>
<dbReference type="Gene3D" id="1.10.1370.40">
    <property type="match status" value="1"/>
</dbReference>
<accession>A0A1Y2NVY0</accession>
<reference evidence="8 11" key="1">
    <citation type="submission" date="2013-05" db="EMBL/GenBank/DDBJ databases">
        <title>Genome Sequence of Streptomyces fradiae.</title>
        <authorList>
            <person name="Kirby R."/>
        </authorList>
    </citation>
    <scope>NUCLEOTIDE SEQUENCE [LARGE SCALE GENOMIC DNA]</scope>
    <source>
        <strain evidence="8 11">ATCC 10745</strain>
    </source>
</reference>
<evidence type="ECO:0000313" key="9">
    <source>
        <dbReference type="EMBL" id="OSY51207.1"/>
    </source>
</evidence>
<evidence type="ECO:0000256" key="6">
    <source>
        <dbReference type="RuleBase" id="RU003435"/>
    </source>
</evidence>
<keyword evidence="11" id="KW-1185">Reference proteome</keyword>
<dbReference type="GeneID" id="91401455"/>
<dbReference type="PANTHER" id="PTHR11804:SF84">
    <property type="entry name" value="SACCHAROLYSIN"/>
    <property type="match status" value="1"/>
</dbReference>
<proteinExistence type="inferred from homology"/>
<dbReference type="SUPFAM" id="SSF55486">
    <property type="entry name" value="Metalloproteases ('zincins'), catalytic domain"/>
    <property type="match status" value="1"/>
</dbReference>
<dbReference type="InterPro" id="IPR001567">
    <property type="entry name" value="Pept_M3A_M3B_dom"/>
</dbReference>
<gene>
    <name evidence="9" type="primary">prlC</name>
    <name evidence="9" type="ORF">BG846_03189</name>
    <name evidence="8" type="ORF">K701_26465</name>
</gene>
<keyword evidence="1 6" id="KW-0645">Protease</keyword>
<keyword evidence="4 6" id="KW-0862">Zinc</keyword>
<dbReference type="GO" id="GO:0006518">
    <property type="term" value="P:peptide metabolic process"/>
    <property type="evidence" value="ECO:0007669"/>
    <property type="project" value="TreeGrafter"/>
</dbReference>
<evidence type="ECO:0000313" key="10">
    <source>
        <dbReference type="Proteomes" id="UP000194318"/>
    </source>
</evidence>
<dbReference type="Pfam" id="PF01432">
    <property type="entry name" value="Peptidase_M3"/>
    <property type="match status" value="1"/>
</dbReference>
<comment type="caution">
    <text evidence="9">The sequence shown here is derived from an EMBL/GenBank/DDBJ whole genome shotgun (WGS) entry which is preliminary data.</text>
</comment>
<keyword evidence="3 6" id="KW-0378">Hydrolase</keyword>
<dbReference type="AlphaFoldDB" id="A0A1Y2NVY0"/>
<dbReference type="GO" id="GO:0004222">
    <property type="term" value="F:metalloendopeptidase activity"/>
    <property type="evidence" value="ECO:0007669"/>
    <property type="project" value="UniProtKB-EC"/>
</dbReference>
<evidence type="ECO:0000256" key="1">
    <source>
        <dbReference type="ARBA" id="ARBA00022670"/>
    </source>
</evidence>
<name>A0A1Y2NVY0_STRFR</name>
<evidence type="ECO:0000313" key="8">
    <source>
        <dbReference type="EMBL" id="KAF0646844.1"/>
    </source>
</evidence>
<evidence type="ECO:0000256" key="2">
    <source>
        <dbReference type="ARBA" id="ARBA00022723"/>
    </source>
</evidence>
<protein>
    <submittedName>
        <fullName evidence="9">Oligopeptidase A</fullName>
        <ecNumber evidence="9">3.4.24.70</ecNumber>
    </submittedName>
</protein>
<evidence type="ECO:0000256" key="3">
    <source>
        <dbReference type="ARBA" id="ARBA00022801"/>
    </source>
</evidence>
<evidence type="ECO:0000256" key="4">
    <source>
        <dbReference type="ARBA" id="ARBA00022833"/>
    </source>
</evidence>
<reference evidence="9 10" key="2">
    <citation type="submission" date="2016-09" db="EMBL/GenBank/DDBJ databases">
        <title>Streptomyces fradiae DSM40063, a candidate organism with high potential of specific P450 cytochromes.</title>
        <authorList>
            <person name="Grumaz C."/>
            <person name="Vainshtein Y."/>
            <person name="Kirstahler P."/>
            <person name="Sohn K."/>
        </authorList>
    </citation>
    <scope>NUCLEOTIDE SEQUENCE [LARGE SCALE GENOMIC DNA]</scope>
    <source>
        <strain evidence="9 10">DSM 40063</strain>
    </source>
</reference>
<evidence type="ECO:0000256" key="5">
    <source>
        <dbReference type="ARBA" id="ARBA00023049"/>
    </source>
</evidence>
<dbReference type="PANTHER" id="PTHR11804">
    <property type="entry name" value="PROTEASE M3 THIMET OLIGOPEPTIDASE-RELATED"/>
    <property type="match status" value="1"/>
</dbReference>